<gene>
    <name evidence="2" type="ORF">Cph01nite_13340</name>
</gene>
<feature type="domain" description="Flavodoxin" evidence="1">
    <location>
        <begin position="5"/>
        <end position="136"/>
    </location>
</feature>
<dbReference type="Gene3D" id="3.40.50.360">
    <property type="match status" value="1"/>
</dbReference>
<dbReference type="Proteomes" id="UP000614741">
    <property type="component" value="Unassembled WGS sequence"/>
</dbReference>
<dbReference type="EMBL" id="BONP01000006">
    <property type="protein sequence ID" value="GIG39572.1"/>
    <property type="molecule type" value="Genomic_DNA"/>
</dbReference>
<evidence type="ECO:0000259" key="1">
    <source>
        <dbReference type="Pfam" id="PF12724"/>
    </source>
</evidence>
<organism evidence="2 3">
    <name type="scientific">Cellulomonas phragmiteti</name>
    <dbReference type="NCBI Taxonomy" id="478780"/>
    <lineage>
        <taxon>Bacteria</taxon>
        <taxon>Bacillati</taxon>
        <taxon>Actinomycetota</taxon>
        <taxon>Actinomycetes</taxon>
        <taxon>Micrococcales</taxon>
        <taxon>Cellulomonadaceae</taxon>
        <taxon>Cellulomonas</taxon>
    </lineage>
</organism>
<proteinExistence type="predicted"/>
<dbReference type="InterPro" id="IPR026816">
    <property type="entry name" value="Flavodoxin_dom"/>
</dbReference>
<reference evidence="2 3" key="1">
    <citation type="submission" date="2021-01" db="EMBL/GenBank/DDBJ databases">
        <title>Whole genome shotgun sequence of Cellulomonas phragmiteti NBRC 110785.</title>
        <authorList>
            <person name="Komaki H."/>
            <person name="Tamura T."/>
        </authorList>
    </citation>
    <scope>NUCLEOTIDE SEQUENCE [LARGE SCALE GENOMIC DNA]</scope>
    <source>
        <strain evidence="2 3">NBRC 110785</strain>
    </source>
</reference>
<name>A0ABQ4DJQ6_9CELL</name>
<sequence length="182" mass="19812">MRILLAVASRHHGTWEIGEVIARRLRERGHDVDQRAPEDVPTVAGHDAVVIGSAVYTAHWLPAARELADRCAEELRTRPVWTFSSGLATQPANSANSPLEVAALRERIGARAHRSFRGRLDRSVLSFTERAIIAGGRAREGDHRDMAAVTAWADEIADALAAVPPEHRSAAASRPAVGTRLR</sequence>
<dbReference type="InterPro" id="IPR029039">
    <property type="entry name" value="Flavoprotein-like_sf"/>
</dbReference>
<dbReference type="Pfam" id="PF12724">
    <property type="entry name" value="Flavodoxin_5"/>
    <property type="match status" value="1"/>
</dbReference>
<keyword evidence="3" id="KW-1185">Reference proteome</keyword>
<protein>
    <recommendedName>
        <fullName evidence="1">Flavodoxin domain-containing protein</fullName>
    </recommendedName>
</protein>
<dbReference type="SUPFAM" id="SSF52218">
    <property type="entry name" value="Flavoproteins"/>
    <property type="match status" value="1"/>
</dbReference>
<evidence type="ECO:0000313" key="3">
    <source>
        <dbReference type="Proteomes" id="UP000614741"/>
    </source>
</evidence>
<dbReference type="RefSeq" id="WP_203672545.1">
    <property type="nucleotide sequence ID" value="NZ_BONP01000006.1"/>
</dbReference>
<comment type="caution">
    <text evidence="2">The sequence shown here is derived from an EMBL/GenBank/DDBJ whole genome shotgun (WGS) entry which is preliminary data.</text>
</comment>
<accession>A0ABQ4DJQ6</accession>
<evidence type="ECO:0000313" key="2">
    <source>
        <dbReference type="EMBL" id="GIG39572.1"/>
    </source>
</evidence>